<organism evidence="1 2">
    <name type="scientific">Devosia ginsengisoli</name>
    <dbReference type="NCBI Taxonomy" id="400770"/>
    <lineage>
        <taxon>Bacteria</taxon>
        <taxon>Pseudomonadati</taxon>
        <taxon>Pseudomonadota</taxon>
        <taxon>Alphaproteobacteria</taxon>
        <taxon>Hyphomicrobiales</taxon>
        <taxon>Devosiaceae</taxon>
        <taxon>Devosia</taxon>
    </lineage>
</organism>
<dbReference type="RefSeq" id="WP_146289504.1">
    <property type="nucleotide sequence ID" value="NZ_CP042304.1"/>
</dbReference>
<proteinExistence type="predicted"/>
<keyword evidence="2" id="KW-1185">Reference proteome</keyword>
<gene>
    <name evidence="1" type="ORF">FPZ08_08100</name>
</gene>
<protein>
    <submittedName>
        <fullName evidence="1">Uncharacterized protein</fullName>
    </submittedName>
</protein>
<reference evidence="1 2" key="1">
    <citation type="submission" date="2019-07" db="EMBL/GenBank/DDBJ databases">
        <title>Full genome sequence of Devosia sp. Gsoil 520.</title>
        <authorList>
            <person name="Im W.-T."/>
        </authorList>
    </citation>
    <scope>NUCLEOTIDE SEQUENCE [LARGE SCALE GENOMIC DNA]</scope>
    <source>
        <strain evidence="1 2">Gsoil 520</strain>
    </source>
</reference>
<dbReference type="Proteomes" id="UP000315364">
    <property type="component" value="Chromosome"/>
</dbReference>
<name>A0A5B8LR52_9HYPH</name>
<sequence>MQDRYDGYSSSLAGPVGHGFAIVPDDGADLAEITRALYVGVGGSLSIVLQSGAELTLQGVAAGTVLPLRVRRLKASGTSASAVVGLV</sequence>
<dbReference type="EMBL" id="CP042304">
    <property type="protein sequence ID" value="QDZ10718.1"/>
    <property type="molecule type" value="Genomic_DNA"/>
</dbReference>
<accession>A0A5B8LR52</accession>
<dbReference type="AlphaFoldDB" id="A0A5B8LR52"/>
<evidence type="ECO:0000313" key="1">
    <source>
        <dbReference type="EMBL" id="QDZ10718.1"/>
    </source>
</evidence>
<dbReference type="OrthoDB" id="7916272at2"/>
<evidence type="ECO:0000313" key="2">
    <source>
        <dbReference type="Proteomes" id="UP000315364"/>
    </source>
</evidence>
<dbReference type="KEGG" id="dea:FPZ08_08100"/>